<name>A0ABV4LT22_VIBSP</name>
<proteinExistence type="predicted"/>
<sequence>MSVKHVYKGVRGVVPIAKSVGICPSTIFLRMKHGMTLTEAVETPVQRGGVRVSKNKPTCMKKPSNMNSVWASALGMQL</sequence>
<organism evidence="1 2">
    <name type="scientific">Vibrio splendidus</name>
    <dbReference type="NCBI Taxonomy" id="29497"/>
    <lineage>
        <taxon>Bacteria</taxon>
        <taxon>Pseudomonadati</taxon>
        <taxon>Pseudomonadota</taxon>
        <taxon>Gammaproteobacteria</taxon>
        <taxon>Vibrionales</taxon>
        <taxon>Vibrionaceae</taxon>
        <taxon>Vibrio</taxon>
    </lineage>
</organism>
<comment type="caution">
    <text evidence="1">The sequence shown here is derived from an EMBL/GenBank/DDBJ whole genome shotgun (WGS) entry which is preliminary data.</text>
</comment>
<evidence type="ECO:0000313" key="1">
    <source>
        <dbReference type="EMBL" id="MEZ8181131.1"/>
    </source>
</evidence>
<gene>
    <name evidence="1" type="ORF">ACED33_10625</name>
</gene>
<dbReference type="Proteomes" id="UP001569200">
    <property type="component" value="Unassembled WGS sequence"/>
</dbReference>
<keyword evidence="2" id="KW-1185">Reference proteome</keyword>
<evidence type="ECO:0008006" key="3">
    <source>
        <dbReference type="Google" id="ProtNLM"/>
    </source>
</evidence>
<protein>
    <recommendedName>
        <fullName evidence="3">HTH psq-type domain-containing protein</fullName>
    </recommendedName>
</protein>
<dbReference type="RefSeq" id="WP_371690866.1">
    <property type="nucleotide sequence ID" value="NZ_JBGONW010000004.1"/>
</dbReference>
<accession>A0ABV4LT22</accession>
<dbReference type="EMBL" id="JBGOOW010000008">
    <property type="protein sequence ID" value="MEZ8181131.1"/>
    <property type="molecule type" value="Genomic_DNA"/>
</dbReference>
<evidence type="ECO:0000313" key="2">
    <source>
        <dbReference type="Proteomes" id="UP001569200"/>
    </source>
</evidence>
<reference evidence="1 2" key="1">
    <citation type="submission" date="2024-06" db="EMBL/GenBank/DDBJ databases">
        <authorList>
            <person name="Steensen K."/>
            <person name="Seneca J."/>
            <person name="Bartlau N."/>
            <person name="Yu A.X."/>
            <person name="Polz M.F."/>
        </authorList>
    </citation>
    <scope>NUCLEOTIDE SEQUENCE [LARGE SCALE GENOMIC DNA]</scope>
    <source>
        <strain evidence="1 2">1F145</strain>
    </source>
</reference>